<feature type="compositionally biased region" description="Polar residues" evidence="1">
    <location>
        <begin position="158"/>
        <end position="167"/>
    </location>
</feature>
<proteinExistence type="predicted"/>
<feature type="region of interest" description="Disordered" evidence="1">
    <location>
        <begin position="1"/>
        <end position="314"/>
    </location>
</feature>
<reference evidence="2" key="1">
    <citation type="journal article" date="2014" name="Nat. Commun.">
        <title>The emerging biofuel crop Camelina sativa retains a highly undifferentiated hexaploid genome structure.</title>
        <authorList>
            <person name="Kagale S."/>
            <person name="Koh C."/>
            <person name="Nixon J."/>
            <person name="Bollina V."/>
            <person name="Clarke W.E."/>
            <person name="Tuteja R."/>
            <person name="Spillane C."/>
            <person name="Robinson S.J."/>
            <person name="Links M.G."/>
            <person name="Clarke C."/>
            <person name="Higgins E.E."/>
            <person name="Huebert T."/>
            <person name="Sharpe A.G."/>
            <person name="Parkin I.A."/>
        </authorList>
    </citation>
    <scope>NUCLEOTIDE SEQUENCE [LARGE SCALE GENOMIC DNA]</scope>
    <source>
        <strain evidence="2">cv. DH55</strain>
    </source>
</reference>
<organism evidence="2 3">
    <name type="scientific">Camelina sativa</name>
    <name type="common">False flax</name>
    <name type="synonym">Myagrum sativum</name>
    <dbReference type="NCBI Taxonomy" id="90675"/>
    <lineage>
        <taxon>Eukaryota</taxon>
        <taxon>Viridiplantae</taxon>
        <taxon>Streptophyta</taxon>
        <taxon>Embryophyta</taxon>
        <taxon>Tracheophyta</taxon>
        <taxon>Spermatophyta</taxon>
        <taxon>Magnoliopsida</taxon>
        <taxon>eudicotyledons</taxon>
        <taxon>Gunneridae</taxon>
        <taxon>Pentapetalae</taxon>
        <taxon>rosids</taxon>
        <taxon>malvids</taxon>
        <taxon>Brassicales</taxon>
        <taxon>Brassicaceae</taxon>
        <taxon>Camelineae</taxon>
        <taxon>Camelina</taxon>
    </lineage>
</organism>
<evidence type="ECO:0000256" key="1">
    <source>
        <dbReference type="SAM" id="MobiDB-lite"/>
    </source>
</evidence>
<sequence>MDTELNSPPHHDDGDGDTTAAFRKPSNDGASRKYRRRALADDGSSSSDGSPERSQNQSSNSKHSKGDIRKVSEPVHSWKEDRRESDRSRYGRGDSHRDERYSRDDDNYGSKREEYSRYERDAPRSSRDSRGGRLIDRTGVETEHSRSRNDSHRHSLHKYSNSGYRGNSNDKVEDLSSRWRYADSRVDDKEKGFVRGRELEEEKRDKGFVRGRELQEEKREKGFVRGRDLQDEKRDSRWSFGDRRSRDERKEHDNPEISREKGVHVKSPRDRPDGKCLATENRDTHSKKLKGFSSEKFTHGSSNEEKQTSIITPSPGDVDAAKVAAMQAAELVNKNLVGTGYLTTDQKKKLLWGKKKSTAAEETAHRWDSASALIGDPERQEKFNKLMSLRLRWCIIVGCESEYGKPRAEPKRSGGGEAERVADGFREAVHSGIKEERWTNRRVRSLNLFGKLFSYSFLLRRNLLVSPFCCTLLLLLKPLAMDIAMCVRIKFSLQLLILSLKSFFTNAYSLPFLSYKFFSCTQNQTSFYHLI</sequence>
<protein>
    <submittedName>
        <fullName evidence="3">Pre-mRNA-splicing factor 38B-like isoform X1</fullName>
    </submittedName>
</protein>
<dbReference type="PANTHER" id="PTHR22426">
    <property type="entry name" value="ARGININE_SERINE-RICH COILED-COIL PROTEIN 2"/>
    <property type="match status" value="1"/>
</dbReference>
<dbReference type="RefSeq" id="XP_010427509.1">
    <property type="nucleotide sequence ID" value="XM_010429207.2"/>
</dbReference>
<gene>
    <name evidence="3" type="primary">LOC104712333</name>
</gene>
<name>A0ABM0TJZ0_CAMSA</name>
<feature type="compositionally biased region" description="Low complexity" evidence="1">
    <location>
        <begin position="41"/>
        <end position="61"/>
    </location>
</feature>
<evidence type="ECO:0000313" key="3">
    <source>
        <dbReference type="RefSeq" id="XP_010427509.1"/>
    </source>
</evidence>
<dbReference type="Proteomes" id="UP000694864">
    <property type="component" value="Chromosome 9"/>
</dbReference>
<feature type="compositionally biased region" description="Basic and acidic residues" evidence="1">
    <location>
        <begin position="168"/>
        <end position="286"/>
    </location>
</feature>
<reference evidence="3" key="2">
    <citation type="submission" date="2025-08" db="UniProtKB">
        <authorList>
            <consortium name="RefSeq"/>
        </authorList>
    </citation>
    <scope>IDENTIFICATION</scope>
    <source>
        <tissue evidence="3">Leaf</tissue>
    </source>
</reference>
<dbReference type="GeneID" id="104712333"/>
<feature type="compositionally biased region" description="Basic and acidic residues" evidence="1">
    <location>
        <begin position="64"/>
        <end position="153"/>
    </location>
</feature>
<keyword evidence="2" id="KW-1185">Reference proteome</keyword>
<dbReference type="PANTHER" id="PTHR22426:SF2">
    <property type="entry name" value="ARGININE_SERINE-RICH COILED-COIL PROTEIN 2"/>
    <property type="match status" value="1"/>
</dbReference>
<evidence type="ECO:0000313" key="2">
    <source>
        <dbReference type="Proteomes" id="UP000694864"/>
    </source>
</evidence>
<accession>A0ABM0TJZ0</accession>
<feature type="compositionally biased region" description="Basic and acidic residues" evidence="1">
    <location>
        <begin position="296"/>
        <end position="307"/>
    </location>
</feature>